<dbReference type="InterPro" id="IPR039425">
    <property type="entry name" value="RNA_pol_sigma-70-like"/>
</dbReference>
<dbReference type="InterPro" id="IPR007627">
    <property type="entry name" value="RNA_pol_sigma70_r2"/>
</dbReference>
<evidence type="ECO:0000256" key="4">
    <source>
        <dbReference type="ARBA" id="ARBA00023163"/>
    </source>
</evidence>
<keyword evidence="2" id="KW-0805">Transcription regulation</keyword>
<keyword evidence="4" id="KW-0804">Transcription</keyword>
<evidence type="ECO:0000313" key="6">
    <source>
        <dbReference type="EMBL" id="MDO5974360.1"/>
    </source>
</evidence>
<dbReference type="NCBIfam" id="TIGR02985">
    <property type="entry name" value="Sig70_bacteroi1"/>
    <property type="match status" value="1"/>
</dbReference>
<dbReference type="EMBL" id="JAUOEL010000003">
    <property type="protein sequence ID" value="MDO5974360.1"/>
    <property type="molecule type" value="Genomic_DNA"/>
</dbReference>
<dbReference type="InterPro" id="IPR014284">
    <property type="entry name" value="RNA_pol_sigma-70_dom"/>
</dbReference>
<dbReference type="NCBIfam" id="TIGR02937">
    <property type="entry name" value="sigma70-ECF"/>
    <property type="match status" value="1"/>
</dbReference>
<dbReference type="InterPro" id="IPR000792">
    <property type="entry name" value="Tscrpt_reg_LuxR_C"/>
</dbReference>
<dbReference type="InterPro" id="IPR014327">
    <property type="entry name" value="RNA_pol_sigma70_bacteroid"/>
</dbReference>
<dbReference type="Gene3D" id="1.10.10.10">
    <property type="entry name" value="Winged helix-like DNA-binding domain superfamily/Winged helix DNA-binding domain"/>
    <property type="match status" value="1"/>
</dbReference>
<gene>
    <name evidence="6" type="ORF">Q4Q40_09210</name>
</gene>
<evidence type="ECO:0000256" key="3">
    <source>
        <dbReference type="ARBA" id="ARBA00023082"/>
    </source>
</evidence>
<proteinExistence type="inferred from homology"/>
<dbReference type="Pfam" id="PF00196">
    <property type="entry name" value="GerE"/>
    <property type="match status" value="1"/>
</dbReference>
<dbReference type="SUPFAM" id="SSF88946">
    <property type="entry name" value="Sigma2 domain of RNA polymerase sigma factors"/>
    <property type="match status" value="1"/>
</dbReference>
<name>A0ABT8WMH7_9FLAO</name>
<sequence length="175" mass="20714">MREGEKKFTLKSFKKLFESLYPQLCVFAYKYLNDLEISKDIVQEVFVKVWEDEISFENENHATGFFYKAVKNRSLNYLKSKSYKLTERYELANIEMYDTEEFYMSEAVVIETTSVIEKAINKLPDKAAQVIRLSIEDYTNNEIANELSISINTVKDHKKVAYRKLRDILSFLRIK</sequence>
<feature type="domain" description="HTH luxR-type" evidence="5">
    <location>
        <begin position="120"/>
        <end position="175"/>
    </location>
</feature>
<dbReference type="Pfam" id="PF04542">
    <property type="entry name" value="Sigma70_r2"/>
    <property type="match status" value="1"/>
</dbReference>
<dbReference type="InterPro" id="IPR036388">
    <property type="entry name" value="WH-like_DNA-bd_sf"/>
</dbReference>
<dbReference type="Proteomes" id="UP001176806">
    <property type="component" value="Unassembled WGS sequence"/>
</dbReference>
<dbReference type="InterPro" id="IPR013325">
    <property type="entry name" value="RNA_pol_sigma_r2"/>
</dbReference>
<keyword evidence="3" id="KW-0731">Sigma factor</keyword>
<accession>A0ABT8WMH7</accession>
<dbReference type="SMART" id="SM00421">
    <property type="entry name" value="HTH_LUXR"/>
    <property type="match status" value="1"/>
</dbReference>
<dbReference type="Gene3D" id="1.10.1740.10">
    <property type="match status" value="1"/>
</dbReference>
<comment type="similarity">
    <text evidence="1">Belongs to the sigma-70 factor family. ECF subfamily.</text>
</comment>
<dbReference type="SUPFAM" id="SSF88659">
    <property type="entry name" value="Sigma3 and sigma4 domains of RNA polymerase sigma factors"/>
    <property type="match status" value="1"/>
</dbReference>
<protein>
    <submittedName>
        <fullName evidence="6">RNA polymerase sigma-70 factor</fullName>
    </submittedName>
</protein>
<evidence type="ECO:0000256" key="2">
    <source>
        <dbReference type="ARBA" id="ARBA00023015"/>
    </source>
</evidence>
<organism evidence="6 7">
    <name type="scientific">Flavivirga jejuensis</name>
    <dbReference type="NCBI Taxonomy" id="870487"/>
    <lineage>
        <taxon>Bacteria</taxon>
        <taxon>Pseudomonadati</taxon>
        <taxon>Bacteroidota</taxon>
        <taxon>Flavobacteriia</taxon>
        <taxon>Flavobacteriales</taxon>
        <taxon>Flavobacteriaceae</taxon>
        <taxon>Flavivirga</taxon>
    </lineage>
</organism>
<evidence type="ECO:0000259" key="5">
    <source>
        <dbReference type="SMART" id="SM00421"/>
    </source>
</evidence>
<keyword evidence="7" id="KW-1185">Reference proteome</keyword>
<dbReference type="RefSeq" id="WP_303301502.1">
    <property type="nucleotide sequence ID" value="NZ_BAABDA010000050.1"/>
</dbReference>
<dbReference type="InterPro" id="IPR013324">
    <property type="entry name" value="RNA_pol_sigma_r3/r4-like"/>
</dbReference>
<reference evidence="6" key="1">
    <citation type="submission" date="2023-07" db="EMBL/GenBank/DDBJ databases">
        <title>Two novel species in the genus Flavivirga.</title>
        <authorList>
            <person name="Kwon K."/>
        </authorList>
    </citation>
    <scope>NUCLEOTIDE SEQUENCE</scope>
    <source>
        <strain evidence="6">KACC 14158</strain>
    </source>
</reference>
<comment type="caution">
    <text evidence="6">The sequence shown here is derived from an EMBL/GenBank/DDBJ whole genome shotgun (WGS) entry which is preliminary data.</text>
</comment>
<evidence type="ECO:0000256" key="1">
    <source>
        <dbReference type="ARBA" id="ARBA00010641"/>
    </source>
</evidence>
<dbReference type="PANTHER" id="PTHR43133">
    <property type="entry name" value="RNA POLYMERASE ECF-TYPE SIGMA FACTO"/>
    <property type="match status" value="1"/>
</dbReference>
<dbReference type="PANTHER" id="PTHR43133:SF46">
    <property type="entry name" value="RNA POLYMERASE SIGMA-70 FACTOR ECF SUBFAMILY"/>
    <property type="match status" value="1"/>
</dbReference>
<evidence type="ECO:0000313" key="7">
    <source>
        <dbReference type="Proteomes" id="UP001176806"/>
    </source>
</evidence>